<evidence type="ECO:0000256" key="1">
    <source>
        <dbReference type="SAM" id="MobiDB-lite"/>
    </source>
</evidence>
<evidence type="ECO:0000256" key="2">
    <source>
        <dbReference type="SAM" id="Phobius"/>
    </source>
</evidence>
<sequence>MPLPLGQTITVVNKSGKVVSTSKHLVNVFKEAKSAYRERKAEIQAARDAEIEQKRTQRAFKAMTIQDDDDDNRSRTSRRSKSHRDPTRPPMERGYSDSFYANDPPSPRRANTDPRARHKSPLYQEQKFDVAGETRRGELVRRNTDDPRISNQSVDRRGSEQYIDMDLAYGDLPPPLPTSNYEEEAELRNKVSRLQQMLDEANCLHHSVTAMVDNLQKNPDALAAVALTLAEISNIVTKMSPAVLTSLKGSFPAVIALLASPQFMIAGGVAVGVTIVALGGFKVIKKIQAHKKEEEERVLEEPLEMDQLQERELSRIELWRRGIADAAAESEGSTVDGEFITPGASRHLIDVGVLDKGDMKSSRGGRSRRRSADDAKSKAPKPPKSEKSSKSTSRSKSEKSRTGVKVIKRHKEPSGLRMLFT</sequence>
<name>A0A9P4S7N7_9PEZI</name>
<comment type="caution">
    <text evidence="3">The sequence shown here is derived from an EMBL/GenBank/DDBJ whole genome shotgun (WGS) entry which is preliminary data.</text>
</comment>
<dbReference type="Proteomes" id="UP000799429">
    <property type="component" value="Unassembled WGS sequence"/>
</dbReference>
<proteinExistence type="predicted"/>
<dbReference type="AlphaFoldDB" id="A0A9P4S7N7"/>
<feature type="transmembrane region" description="Helical" evidence="2">
    <location>
        <begin position="263"/>
        <end position="284"/>
    </location>
</feature>
<gene>
    <name evidence="3" type="ORF">M501DRAFT_937240</name>
</gene>
<keyword evidence="2" id="KW-0472">Membrane</keyword>
<protein>
    <submittedName>
        <fullName evidence="3">Uncharacterized protein</fullName>
    </submittedName>
</protein>
<organism evidence="3 4">
    <name type="scientific">Patellaria atrata CBS 101060</name>
    <dbReference type="NCBI Taxonomy" id="1346257"/>
    <lineage>
        <taxon>Eukaryota</taxon>
        <taxon>Fungi</taxon>
        <taxon>Dikarya</taxon>
        <taxon>Ascomycota</taxon>
        <taxon>Pezizomycotina</taxon>
        <taxon>Dothideomycetes</taxon>
        <taxon>Dothideomycetes incertae sedis</taxon>
        <taxon>Patellariales</taxon>
        <taxon>Patellariaceae</taxon>
        <taxon>Patellaria</taxon>
    </lineage>
</organism>
<evidence type="ECO:0000313" key="3">
    <source>
        <dbReference type="EMBL" id="KAF2837631.1"/>
    </source>
</evidence>
<feature type="compositionally biased region" description="Basic and acidic residues" evidence="1">
    <location>
        <begin position="351"/>
        <end position="361"/>
    </location>
</feature>
<feature type="region of interest" description="Disordered" evidence="1">
    <location>
        <begin position="351"/>
        <end position="421"/>
    </location>
</feature>
<feature type="region of interest" description="Disordered" evidence="1">
    <location>
        <begin position="59"/>
        <end position="138"/>
    </location>
</feature>
<keyword evidence="2" id="KW-0812">Transmembrane</keyword>
<feature type="compositionally biased region" description="Basic and acidic residues" evidence="1">
    <location>
        <begin position="370"/>
        <end position="401"/>
    </location>
</feature>
<dbReference type="OrthoDB" id="5402307at2759"/>
<keyword evidence="2" id="KW-1133">Transmembrane helix</keyword>
<reference evidence="3" key="1">
    <citation type="journal article" date="2020" name="Stud. Mycol.">
        <title>101 Dothideomycetes genomes: a test case for predicting lifestyles and emergence of pathogens.</title>
        <authorList>
            <person name="Haridas S."/>
            <person name="Albert R."/>
            <person name="Binder M."/>
            <person name="Bloem J."/>
            <person name="Labutti K."/>
            <person name="Salamov A."/>
            <person name="Andreopoulos B."/>
            <person name="Baker S."/>
            <person name="Barry K."/>
            <person name="Bills G."/>
            <person name="Bluhm B."/>
            <person name="Cannon C."/>
            <person name="Castanera R."/>
            <person name="Culley D."/>
            <person name="Daum C."/>
            <person name="Ezra D."/>
            <person name="Gonzalez J."/>
            <person name="Henrissat B."/>
            <person name="Kuo A."/>
            <person name="Liang C."/>
            <person name="Lipzen A."/>
            <person name="Lutzoni F."/>
            <person name="Magnuson J."/>
            <person name="Mondo S."/>
            <person name="Nolan M."/>
            <person name="Ohm R."/>
            <person name="Pangilinan J."/>
            <person name="Park H.-J."/>
            <person name="Ramirez L."/>
            <person name="Alfaro M."/>
            <person name="Sun H."/>
            <person name="Tritt A."/>
            <person name="Yoshinaga Y."/>
            <person name="Zwiers L.-H."/>
            <person name="Turgeon B."/>
            <person name="Goodwin S."/>
            <person name="Spatafora J."/>
            <person name="Crous P."/>
            <person name="Grigoriev I."/>
        </authorList>
    </citation>
    <scope>NUCLEOTIDE SEQUENCE</scope>
    <source>
        <strain evidence="3">CBS 101060</strain>
    </source>
</reference>
<keyword evidence="4" id="KW-1185">Reference proteome</keyword>
<evidence type="ECO:0000313" key="4">
    <source>
        <dbReference type="Proteomes" id="UP000799429"/>
    </source>
</evidence>
<feature type="compositionally biased region" description="Basic and acidic residues" evidence="1">
    <location>
        <begin position="126"/>
        <end position="138"/>
    </location>
</feature>
<feature type="compositionally biased region" description="Basic and acidic residues" evidence="1">
    <location>
        <begin position="83"/>
        <end position="95"/>
    </location>
</feature>
<accession>A0A9P4S7N7</accession>
<dbReference type="EMBL" id="MU006099">
    <property type="protein sequence ID" value="KAF2837631.1"/>
    <property type="molecule type" value="Genomic_DNA"/>
</dbReference>